<dbReference type="RefSeq" id="XP_013061572.2">
    <property type="nucleotide sequence ID" value="XM_013206118.2"/>
</dbReference>
<dbReference type="SMART" id="SM00248">
    <property type="entry name" value="ANK"/>
    <property type="match status" value="11"/>
</dbReference>
<feature type="repeat" description="ANK" evidence="3">
    <location>
        <begin position="374"/>
        <end position="406"/>
    </location>
</feature>
<dbReference type="AlphaFoldDB" id="A0A2C9KKH7"/>
<dbReference type="Gene3D" id="1.25.40.20">
    <property type="entry name" value="Ankyrin repeat-containing domain"/>
    <property type="match status" value="4"/>
</dbReference>
<dbReference type="OrthoDB" id="445896at2759"/>
<organism evidence="4 5">
    <name type="scientific">Biomphalaria glabrata</name>
    <name type="common">Bloodfluke planorb</name>
    <name type="synonym">Freshwater snail</name>
    <dbReference type="NCBI Taxonomy" id="6526"/>
    <lineage>
        <taxon>Eukaryota</taxon>
        <taxon>Metazoa</taxon>
        <taxon>Spiralia</taxon>
        <taxon>Lophotrochozoa</taxon>
        <taxon>Mollusca</taxon>
        <taxon>Gastropoda</taxon>
        <taxon>Heterobranchia</taxon>
        <taxon>Euthyneura</taxon>
        <taxon>Panpulmonata</taxon>
        <taxon>Hygrophila</taxon>
        <taxon>Lymnaeoidea</taxon>
        <taxon>Planorbidae</taxon>
        <taxon>Biomphalaria</taxon>
    </lineage>
</organism>
<dbReference type="VEuPathDB" id="VectorBase:BGLAX_029021"/>
<protein>
    <submittedName>
        <fullName evidence="4">Uncharacterized protein</fullName>
    </submittedName>
</protein>
<keyword evidence="2 3" id="KW-0040">ANK repeat</keyword>
<dbReference type="EnsemblMetazoa" id="BGLB020710-RA">
    <property type="protein sequence ID" value="BGLB020710-PA"/>
    <property type="gene ID" value="BGLB020710"/>
</dbReference>
<dbReference type="Proteomes" id="UP000076420">
    <property type="component" value="Unassembled WGS sequence"/>
</dbReference>
<dbReference type="VEuPathDB" id="VectorBase:BGLB020710"/>
<feature type="repeat" description="ANK" evidence="3">
    <location>
        <begin position="78"/>
        <end position="110"/>
    </location>
</feature>
<dbReference type="PROSITE" id="PS50088">
    <property type="entry name" value="ANK_REPEAT"/>
    <property type="match status" value="4"/>
</dbReference>
<dbReference type="PANTHER" id="PTHR24123">
    <property type="entry name" value="ANKYRIN REPEAT-CONTAINING"/>
    <property type="match status" value="1"/>
</dbReference>
<evidence type="ECO:0000313" key="5">
    <source>
        <dbReference type="Proteomes" id="UP000076420"/>
    </source>
</evidence>
<evidence type="ECO:0000313" key="4">
    <source>
        <dbReference type="EnsemblMetazoa" id="BGLB020710-PA"/>
    </source>
</evidence>
<reference evidence="4" key="1">
    <citation type="submission" date="2020-05" db="UniProtKB">
        <authorList>
            <consortium name="EnsemblMetazoa"/>
        </authorList>
    </citation>
    <scope>IDENTIFICATION</scope>
    <source>
        <strain evidence="4">BB02</strain>
    </source>
</reference>
<dbReference type="EnsemblMetazoa" id="BGLB020710-RB">
    <property type="protein sequence ID" value="BGLB020710-PB"/>
    <property type="gene ID" value="BGLB020710"/>
</dbReference>
<dbReference type="SUPFAM" id="SSF48403">
    <property type="entry name" value="Ankyrin repeat"/>
    <property type="match status" value="2"/>
</dbReference>
<proteinExistence type="predicted"/>
<dbReference type="InterPro" id="IPR051165">
    <property type="entry name" value="Multifunctional_ANK_Repeat"/>
</dbReference>
<evidence type="ECO:0000256" key="1">
    <source>
        <dbReference type="ARBA" id="ARBA00022737"/>
    </source>
</evidence>
<dbReference type="STRING" id="6526.A0A2C9KKH7"/>
<dbReference type="PROSITE" id="PS50297">
    <property type="entry name" value="ANK_REP_REGION"/>
    <property type="match status" value="3"/>
</dbReference>
<gene>
    <name evidence="4" type="primary">106051007</name>
</gene>
<keyword evidence="1" id="KW-0677">Repeat</keyword>
<dbReference type="InterPro" id="IPR002110">
    <property type="entry name" value="Ankyrin_rpt"/>
</dbReference>
<sequence length="760" mass="84523">MEETKDQVQLDDSILLRTISSGCLSDINNLLKLCDHKTTPFSSHALNLAVLQACNIGNAHLLQFLLQDGIRLELRDGNGNTPLLISSTKGFTDVVVKLLSMGADINAKNNNGDTALMLATSREVIQFLLENQHLQLHAQNSTGNTALISAIEKSYVEKVELLINAVVNLNRQVSKSTLTLQPGCLVSSSVESVIECAVSQAFESNNTKALIFLISECGAHSTAVIQKPETFLKAVKLGDIQLIELMLDSGLDVDRVHDSKTPLMCAVHLEVINFLLNKGANVNFKTNTTPLINALSWNYFSDIYRAFHPQLSSKEMEEKIILVADSFLKHGAHLEDVDECGCTALIEASKGCFSADVLKYLLDKGVNINKKENEGLTALHFAAKYHKFDLAEVLLKYGALVNLKSCDGCTPLHHAVRDLHIVKLFLENRANVNSEDDLGNTPLSLASKFSGDRVNVVQLLISYGSDVNHKNISGMSPLWLAAQNLNTKCFELLLNAKADLGPDQLQQKSALSILLNKWLPSEQAQRMAETLIDHGASAEFVRPDVIHRLIASGNDGTLVQKLMKAGICPTVLVLKKTIFNWPETSISPLAVSLILDSVDFTHYIINNWYLTKSDIKILSRNKEILNCLEKHKTKTLPYLQEVSQQPMRLELLSFITISSALGSNRDRHQRVRNSRLPVPFQDKLLFTKLEVKVLDAIVGRGLIFLHQLTKYQAEQEDKDSQFYELYVDFCKRYSSCRHDRLSVPSTLSRLGINIKYLKGQ</sequence>
<dbReference type="PRINTS" id="PR01415">
    <property type="entry name" value="ANKYRIN"/>
</dbReference>
<dbReference type="PANTHER" id="PTHR24123:SF33">
    <property type="entry name" value="PROTEIN HOS4"/>
    <property type="match status" value="1"/>
</dbReference>
<accession>A0A2C9KKH7</accession>
<feature type="repeat" description="ANK" evidence="3">
    <location>
        <begin position="407"/>
        <end position="437"/>
    </location>
</feature>
<name>A0A2C9KKH7_BIOGL</name>
<feature type="repeat" description="ANK" evidence="3">
    <location>
        <begin position="438"/>
        <end position="472"/>
    </location>
</feature>
<dbReference type="KEGG" id="bgt:106051007"/>
<evidence type="ECO:0000256" key="2">
    <source>
        <dbReference type="ARBA" id="ARBA00023043"/>
    </source>
</evidence>
<dbReference type="InterPro" id="IPR036770">
    <property type="entry name" value="Ankyrin_rpt-contain_sf"/>
</dbReference>
<dbReference type="RefSeq" id="XP_013061573.2">
    <property type="nucleotide sequence ID" value="XM_013206119.2"/>
</dbReference>
<dbReference type="Pfam" id="PF12796">
    <property type="entry name" value="Ank_2"/>
    <property type="match status" value="3"/>
</dbReference>
<evidence type="ECO:0000256" key="3">
    <source>
        <dbReference type="PROSITE-ProRule" id="PRU00023"/>
    </source>
</evidence>
<dbReference type="Pfam" id="PF13857">
    <property type="entry name" value="Ank_5"/>
    <property type="match status" value="1"/>
</dbReference>